<dbReference type="Gene3D" id="2.60.40.1960">
    <property type="match status" value="1"/>
</dbReference>
<evidence type="ECO:0000256" key="3">
    <source>
        <dbReference type="ARBA" id="ARBA00022670"/>
    </source>
</evidence>
<dbReference type="Pfam" id="PF00026">
    <property type="entry name" value="Asp"/>
    <property type="match status" value="1"/>
</dbReference>
<dbReference type="GO" id="GO:0004190">
    <property type="term" value="F:aspartic-type endopeptidase activity"/>
    <property type="evidence" value="ECO:0007669"/>
    <property type="project" value="UniProtKB-KW"/>
</dbReference>
<evidence type="ECO:0000256" key="7">
    <source>
        <dbReference type="ARBA" id="ARBA00023180"/>
    </source>
</evidence>
<keyword evidence="4" id="KW-0064">Aspartyl protease</keyword>
<sequence>MISSILGRSASALLRRNSPCCLTRAPLTSGSPPFTALPCTWRAASIVITGPTDRARMFSATGGFSLSIRAGRLSGFVSKDTLSIGGLQVPGQLFGEAVRQPGETFIYTQFDGILGMAYPSISTIAPVFDRIMAAKLLPQNVFSFYLNRDPEAAIGGQLILGGLNPEHYAGELHYVNVTRKAYWQIEVNGVGDQLSLCKPSCQTIVDTGTSLITGPSEEIRVLHNAIPRHNIIDCEQIPSMPVISFNIGGKLFPLNPEDYIWKEMGRGPAVCQSRFMALDMGPPAAPLWTLGDVFIMKYYTVFDRDADRVGFALAK</sequence>
<dbReference type="InterPro" id="IPR021109">
    <property type="entry name" value="Peptidase_aspartic_dom_sf"/>
</dbReference>
<organism evidence="10 11">
    <name type="scientific">Takifugu bimaculatus</name>
    <dbReference type="NCBI Taxonomy" id="433685"/>
    <lineage>
        <taxon>Eukaryota</taxon>
        <taxon>Metazoa</taxon>
        <taxon>Chordata</taxon>
        <taxon>Craniata</taxon>
        <taxon>Vertebrata</taxon>
        <taxon>Euteleostomi</taxon>
        <taxon>Actinopterygii</taxon>
        <taxon>Neopterygii</taxon>
        <taxon>Teleostei</taxon>
        <taxon>Neoteleostei</taxon>
        <taxon>Acanthomorphata</taxon>
        <taxon>Eupercaria</taxon>
        <taxon>Tetraodontiformes</taxon>
        <taxon>Tetradontoidea</taxon>
        <taxon>Tetraodontidae</taxon>
        <taxon>Takifugu</taxon>
    </lineage>
</organism>
<dbReference type="Proteomes" id="UP000516260">
    <property type="component" value="Chromosome 16"/>
</dbReference>
<feature type="disulfide bond" evidence="8">
    <location>
        <begin position="234"/>
        <end position="271"/>
    </location>
</feature>
<dbReference type="PRINTS" id="PR00792">
    <property type="entry name" value="PEPSIN"/>
</dbReference>
<comment type="caution">
    <text evidence="10">The sequence shown here is derived from an EMBL/GenBank/DDBJ whole genome shotgun (WGS) entry which is preliminary data.</text>
</comment>
<keyword evidence="3" id="KW-0645">Protease</keyword>
<feature type="disulfide bond" evidence="8">
    <location>
        <begin position="197"/>
        <end position="201"/>
    </location>
</feature>
<evidence type="ECO:0000256" key="2">
    <source>
        <dbReference type="ARBA" id="ARBA00014776"/>
    </source>
</evidence>
<dbReference type="GO" id="GO:0005764">
    <property type="term" value="C:lysosome"/>
    <property type="evidence" value="ECO:0007669"/>
    <property type="project" value="TreeGrafter"/>
</dbReference>
<dbReference type="AlphaFoldDB" id="A0A4Z2BWZ6"/>
<accession>A0A4Z2BWZ6</accession>
<dbReference type="Gene3D" id="2.40.70.10">
    <property type="entry name" value="Acid Proteases"/>
    <property type="match status" value="2"/>
</dbReference>
<feature type="domain" description="Peptidase A1" evidence="9">
    <location>
        <begin position="1"/>
        <end position="312"/>
    </location>
</feature>
<keyword evidence="7" id="KW-0325">Glycoprotein</keyword>
<evidence type="ECO:0000256" key="1">
    <source>
        <dbReference type="ARBA" id="ARBA00007447"/>
    </source>
</evidence>
<dbReference type="GO" id="GO:0005615">
    <property type="term" value="C:extracellular space"/>
    <property type="evidence" value="ECO:0007669"/>
    <property type="project" value="TreeGrafter"/>
</dbReference>
<keyword evidence="6 8" id="KW-1015">Disulfide bond</keyword>
<evidence type="ECO:0000256" key="6">
    <source>
        <dbReference type="ARBA" id="ARBA00023157"/>
    </source>
</evidence>
<evidence type="ECO:0000256" key="8">
    <source>
        <dbReference type="PIRSR" id="PIRSR601461-2"/>
    </source>
</evidence>
<evidence type="ECO:0000256" key="4">
    <source>
        <dbReference type="ARBA" id="ARBA00022750"/>
    </source>
</evidence>
<keyword evidence="11" id="KW-1185">Reference proteome</keyword>
<protein>
    <recommendedName>
        <fullName evidence="2">Renin</fullName>
    </recommendedName>
</protein>
<dbReference type="InterPro" id="IPR001461">
    <property type="entry name" value="Aspartic_peptidase_A1"/>
</dbReference>
<dbReference type="PANTHER" id="PTHR47966">
    <property type="entry name" value="BETA-SITE APP-CLEAVING ENZYME, ISOFORM A-RELATED"/>
    <property type="match status" value="1"/>
</dbReference>
<keyword evidence="5" id="KW-0378">Hydrolase</keyword>
<dbReference type="GO" id="GO:0006508">
    <property type="term" value="P:proteolysis"/>
    <property type="evidence" value="ECO:0007669"/>
    <property type="project" value="UniProtKB-KW"/>
</dbReference>
<dbReference type="SUPFAM" id="SSF50630">
    <property type="entry name" value="Acid proteases"/>
    <property type="match status" value="1"/>
</dbReference>
<comment type="similarity">
    <text evidence="1">Belongs to the peptidase A1 family.</text>
</comment>
<gene>
    <name evidence="10" type="ORF">fugu_014861</name>
</gene>
<evidence type="ECO:0000256" key="5">
    <source>
        <dbReference type="ARBA" id="ARBA00022801"/>
    </source>
</evidence>
<dbReference type="FunFam" id="2.40.70.10:FF:000002">
    <property type="entry name" value="Vacuolar aspartic proteinase"/>
    <property type="match status" value="1"/>
</dbReference>
<dbReference type="PROSITE" id="PS51767">
    <property type="entry name" value="PEPTIDASE_A1"/>
    <property type="match status" value="1"/>
</dbReference>
<name>A0A4Z2BWZ6_9TELE</name>
<evidence type="ECO:0000259" key="9">
    <source>
        <dbReference type="PROSITE" id="PS51767"/>
    </source>
</evidence>
<dbReference type="PANTHER" id="PTHR47966:SF83">
    <property type="entry name" value="NAPSIN-A"/>
    <property type="match status" value="1"/>
</dbReference>
<evidence type="ECO:0000313" key="11">
    <source>
        <dbReference type="Proteomes" id="UP000516260"/>
    </source>
</evidence>
<proteinExistence type="inferred from homology"/>
<reference evidence="10 11" key="1">
    <citation type="submission" date="2019-04" db="EMBL/GenBank/DDBJ databases">
        <title>The sequence and de novo assembly of Takifugu bimaculatus genome using PacBio and Hi-C technologies.</title>
        <authorList>
            <person name="Xu P."/>
            <person name="Liu B."/>
            <person name="Zhou Z."/>
        </authorList>
    </citation>
    <scope>NUCLEOTIDE SEQUENCE [LARGE SCALE GENOMIC DNA]</scope>
    <source>
        <strain evidence="10">TB-2018</strain>
        <tissue evidence="10">Muscle</tissue>
    </source>
</reference>
<dbReference type="InterPro" id="IPR033121">
    <property type="entry name" value="PEPTIDASE_A1"/>
</dbReference>
<evidence type="ECO:0000313" key="10">
    <source>
        <dbReference type="EMBL" id="TNM96705.1"/>
    </source>
</evidence>
<dbReference type="EMBL" id="SWLE01000008">
    <property type="protein sequence ID" value="TNM96705.1"/>
    <property type="molecule type" value="Genomic_DNA"/>
</dbReference>